<dbReference type="GO" id="GO:0006508">
    <property type="term" value="P:proteolysis"/>
    <property type="evidence" value="ECO:0007669"/>
    <property type="project" value="UniProtKB-KW"/>
</dbReference>
<dbReference type="InterPro" id="IPR016125">
    <property type="entry name" value="Peptidase_C15-like"/>
</dbReference>
<reference evidence="7" key="1">
    <citation type="submission" date="2017-02" db="EMBL/GenBank/DDBJ databases">
        <authorList>
            <person name="Tafer H."/>
            <person name="Lopandic K."/>
        </authorList>
    </citation>
    <scope>NUCLEOTIDE SEQUENCE [LARGE SCALE GENOMIC DNA]</scope>
    <source>
        <strain evidence="7">CBS 366.77</strain>
    </source>
</reference>
<dbReference type="EMBL" id="MVGC01000318">
    <property type="protein sequence ID" value="RJE20325.1"/>
    <property type="molecule type" value="Genomic_DNA"/>
</dbReference>
<name>A0A3A2ZQY4_9EURO</name>
<comment type="caution">
    <text evidence="6">The sequence shown here is derived from an EMBL/GenBank/DDBJ whole genome shotgun (WGS) entry which is preliminary data.</text>
</comment>
<gene>
    <name evidence="6" type="ORF">PHISCL_07344</name>
</gene>
<dbReference type="GO" id="GO:0008234">
    <property type="term" value="F:cysteine-type peptidase activity"/>
    <property type="evidence" value="ECO:0007669"/>
    <property type="project" value="UniProtKB-KW"/>
</dbReference>
<dbReference type="SUPFAM" id="SSF53182">
    <property type="entry name" value="Pyrrolidone carboxyl peptidase (pyroglutamate aminopeptidase)"/>
    <property type="match status" value="1"/>
</dbReference>
<evidence type="ECO:0000256" key="1">
    <source>
        <dbReference type="ARBA" id="ARBA00006641"/>
    </source>
</evidence>
<evidence type="ECO:0000313" key="7">
    <source>
        <dbReference type="Proteomes" id="UP000266188"/>
    </source>
</evidence>
<evidence type="ECO:0000313" key="6">
    <source>
        <dbReference type="EMBL" id="RJE20325.1"/>
    </source>
</evidence>
<feature type="region of interest" description="Disordered" evidence="5">
    <location>
        <begin position="1"/>
        <end position="20"/>
    </location>
</feature>
<protein>
    <submittedName>
        <fullName evidence="6">Pyroglutamyl peptidase type I</fullName>
    </submittedName>
</protein>
<keyword evidence="2" id="KW-0645">Protease</keyword>
<accession>A0A3A2ZQY4</accession>
<keyword evidence="3" id="KW-0378">Hydrolase</keyword>
<evidence type="ECO:0000256" key="3">
    <source>
        <dbReference type="ARBA" id="ARBA00022801"/>
    </source>
</evidence>
<dbReference type="PANTHER" id="PTHR23402:SF1">
    <property type="entry name" value="PYROGLUTAMYL-PEPTIDASE I"/>
    <property type="match status" value="1"/>
</dbReference>
<dbReference type="Proteomes" id="UP000266188">
    <property type="component" value="Unassembled WGS sequence"/>
</dbReference>
<comment type="similarity">
    <text evidence="1">Belongs to the peptidase C15 family.</text>
</comment>
<sequence>MGDSGVNVQSLKGQVVGSTPLPSNDPNEVYVLITGFGPFKTNLVNASYLIASSLPSSLTFPSKPSATAEGSSHAPRQISLHIHPTPVPVAYSSVRSLLPTILDEYAKDHGGRRPDIIIHMGIASTRRHYSVETQAHRDSYHISDVKGKSGYEDGEKVWRDLDLPPLLRPGPAADGSSKTKSQVQPYPPDSHFLAAWKSFCPPDTDVRLSHDAGRYLCEFIYYSSMSLALQAGEDRNTVFFHVPALYEAEDIEFGKEVAIGLIKALVACWIDEKRDVATV</sequence>
<organism evidence="6 7">
    <name type="scientific">Aspergillus sclerotialis</name>
    <dbReference type="NCBI Taxonomy" id="2070753"/>
    <lineage>
        <taxon>Eukaryota</taxon>
        <taxon>Fungi</taxon>
        <taxon>Dikarya</taxon>
        <taxon>Ascomycota</taxon>
        <taxon>Pezizomycotina</taxon>
        <taxon>Eurotiomycetes</taxon>
        <taxon>Eurotiomycetidae</taxon>
        <taxon>Eurotiales</taxon>
        <taxon>Aspergillaceae</taxon>
        <taxon>Aspergillus</taxon>
        <taxon>Aspergillus subgen. Polypaecilum</taxon>
    </lineage>
</organism>
<dbReference type="Gene3D" id="3.40.630.20">
    <property type="entry name" value="Peptidase C15, pyroglutamyl peptidase I-like"/>
    <property type="match status" value="1"/>
</dbReference>
<evidence type="ECO:0000256" key="5">
    <source>
        <dbReference type="SAM" id="MobiDB-lite"/>
    </source>
</evidence>
<dbReference type="AlphaFoldDB" id="A0A3A2ZQY4"/>
<dbReference type="InterPro" id="IPR036440">
    <property type="entry name" value="Peptidase_C15-like_sf"/>
</dbReference>
<evidence type="ECO:0000256" key="2">
    <source>
        <dbReference type="ARBA" id="ARBA00022670"/>
    </source>
</evidence>
<keyword evidence="4" id="KW-0788">Thiol protease</keyword>
<dbReference type="PANTHER" id="PTHR23402">
    <property type="entry name" value="PROTEASE FAMILY C15 PYROGLUTAMYL-PEPTIDASE I-RELATED"/>
    <property type="match status" value="1"/>
</dbReference>
<dbReference type="STRING" id="2070753.A0A3A2ZQY4"/>
<keyword evidence="7" id="KW-1185">Reference proteome</keyword>
<dbReference type="OrthoDB" id="407146at2759"/>
<evidence type="ECO:0000256" key="4">
    <source>
        <dbReference type="ARBA" id="ARBA00022807"/>
    </source>
</evidence>
<proteinExistence type="inferred from homology"/>